<sequence length="281" mass="30989">MKAMKRKSFSLNSIIACKILKAALSSNSSKQVDQDFASTRESVLQRELQRELEQVESGIRPSRREFSSSNSSRPRERYRERENGRSSNEGNIRTSSGSLQPETTTSNSSMTTIPTVVLSGTRPFSGQPPTILQSRDRPDECGSSYEENFEGSRDSGDTGSVGDPDLVSALDAQSGGFGSAQRHGSRGGNLGKSWSVGSGMADVKESGRESTSKQGRGKFSENKRRRRRMGGKDNRWGHVGMFLENKRRRRRMGEKDITKEEEWGKGQSVGATQSPLKIEAL</sequence>
<organism evidence="2 3">
    <name type="scientific">Escallonia herrerae</name>
    <dbReference type="NCBI Taxonomy" id="1293975"/>
    <lineage>
        <taxon>Eukaryota</taxon>
        <taxon>Viridiplantae</taxon>
        <taxon>Streptophyta</taxon>
        <taxon>Embryophyta</taxon>
        <taxon>Tracheophyta</taxon>
        <taxon>Spermatophyta</taxon>
        <taxon>Magnoliopsida</taxon>
        <taxon>eudicotyledons</taxon>
        <taxon>Gunneridae</taxon>
        <taxon>Pentapetalae</taxon>
        <taxon>asterids</taxon>
        <taxon>campanulids</taxon>
        <taxon>Escalloniales</taxon>
        <taxon>Escalloniaceae</taxon>
        <taxon>Escallonia</taxon>
    </lineage>
</organism>
<comment type="caution">
    <text evidence="2">The sequence shown here is derived from an EMBL/GenBank/DDBJ whole genome shotgun (WGS) entry which is preliminary data.</text>
</comment>
<feature type="region of interest" description="Disordered" evidence="1">
    <location>
        <begin position="25"/>
        <end position="281"/>
    </location>
</feature>
<evidence type="ECO:0000313" key="3">
    <source>
        <dbReference type="Proteomes" id="UP001188597"/>
    </source>
</evidence>
<accession>A0AA88VWQ0</accession>
<feature type="compositionally biased region" description="Basic and acidic residues" evidence="1">
    <location>
        <begin position="43"/>
        <end position="53"/>
    </location>
</feature>
<proteinExistence type="predicted"/>
<dbReference type="AlphaFoldDB" id="A0AA88VWQ0"/>
<feature type="compositionally biased region" description="Polar residues" evidence="1">
    <location>
        <begin position="25"/>
        <end position="39"/>
    </location>
</feature>
<protein>
    <submittedName>
        <fullName evidence="2">Uncharacterized protein</fullName>
    </submittedName>
</protein>
<dbReference type="PANTHER" id="PTHR35833">
    <property type="entry name" value="GALACTOSE-BINDING DOMAIN-LIKE, ARMADILLO-TYPE FOLD PROTEIN-RELATED"/>
    <property type="match status" value="1"/>
</dbReference>
<feature type="compositionally biased region" description="Polar residues" evidence="1">
    <location>
        <begin position="122"/>
        <end position="133"/>
    </location>
</feature>
<feature type="compositionally biased region" description="Basic and acidic residues" evidence="1">
    <location>
        <begin position="202"/>
        <end position="211"/>
    </location>
</feature>
<evidence type="ECO:0000256" key="1">
    <source>
        <dbReference type="SAM" id="MobiDB-lite"/>
    </source>
</evidence>
<evidence type="ECO:0000313" key="2">
    <source>
        <dbReference type="EMBL" id="KAK3015427.1"/>
    </source>
</evidence>
<name>A0AA88VWQ0_9ASTE</name>
<reference evidence="2" key="1">
    <citation type="submission" date="2022-12" db="EMBL/GenBank/DDBJ databases">
        <title>Draft genome assemblies for two species of Escallonia (Escalloniales).</title>
        <authorList>
            <person name="Chanderbali A."/>
            <person name="Dervinis C."/>
            <person name="Anghel I."/>
            <person name="Soltis D."/>
            <person name="Soltis P."/>
            <person name="Zapata F."/>
        </authorList>
    </citation>
    <scope>NUCLEOTIDE SEQUENCE</scope>
    <source>
        <strain evidence="2">UCBG64.0493</strain>
        <tissue evidence="2">Leaf</tissue>
    </source>
</reference>
<dbReference type="PANTHER" id="PTHR35833:SF1">
    <property type="entry name" value="GALACTOSE-BINDING DOMAIN-CONTAINING PROTEIN"/>
    <property type="match status" value="1"/>
</dbReference>
<feature type="compositionally biased region" description="Basic and acidic residues" evidence="1">
    <location>
        <begin position="253"/>
        <end position="264"/>
    </location>
</feature>
<feature type="compositionally biased region" description="Basic and acidic residues" evidence="1">
    <location>
        <begin position="73"/>
        <end position="84"/>
    </location>
</feature>
<keyword evidence="3" id="KW-1185">Reference proteome</keyword>
<dbReference type="EMBL" id="JAVXUP010001146">
    <property type="protein sequence ID" value="KAK3015427.1"/>
    <property type="molecule type" value="Genomic_DNA"/>
</dbReference>
<dbReference type="Proteomes" id="UP001188597">
    <property type="component" value="Unassembled WGS sequence"/>
</dbReference>
<feature type="compositionally biased region" description="Polar residues" evidence="1">
    <location>
        <begin position="92"/>
        <end position="114"/>
    </location>
</feature>
<gene>
    <name evidence="2" type="ORF">RJ639_006545</name>
</gene>